<name>A0A8S5QS42_9CAUD</name>
<dbReference type="EMBL" id="BK015717">
    <property type="protein sequence ID" value="DAE21794.1"/>
    <property type="molecule type" value="Genomic_DNA"/>
</dbReference>
<sequence length="135" mass="15267">MARRCYGNQGGRFFEVVMMRANFTMEDKYIRMVRGDTLSFGLQVYDEDGAPFGQDLERAYFTCKSNRSDNRFIFKKSLSDGVSKVGPGAYTVRVAPGDTANAKPGKYFYDFEIGCNGDVFTVMRGVIEIMHDVTF</sequence>
<reference evidence="1" key="1">
    <citation type="journal article" date="2021" name="Proc. Natl. Acad. Sci. U.S.A.">
        <title>A Catalog of Tens of Thousands of Viruses from Human Metagenomes Reveals Hidden Associations with Chronic Diseases.</title>
        <authorList>
            <person name="Tisza M.J."/>
            <person name="Buck C.B."/>
        </authorList>
    </citation>
    <scope>NUCLEOTIDE SEQUENCE</scope>
    <source>
        <strain evidence="1">Ct2773</strain>
    </source>
</reference>
<proteinExistence type="predicted"/>
<organism evidence="1">
    <name type="scientific">Siphoviridae sp. ct2773</name>
    <dbReference type="NCBI Taxonomy" id="2826275"/>
    <lineage>
        <taxon>Viruses</taxon>
        <taxon>Duplodnaviria</taxon>
        <taxon>Heunggongvirae</taxon>
        <taxon>Uroviricota</taxon>
        <taxon>Caudoviricetes</taxon>
    </lineage>
</organism>
<evidence type="ECO:0000313" key="1">
    <source>
        <dbReference type="EMBL" id="DAE21794.1"/>
    </source>
</evidence>
<protein>
    <submittedName>
        <fullName evidence="1">Uncharacterized protein</fullName>
    </submittedName>
</protein>
<accession>A0A8S5QS42</accession>